<gene>
    <name evidence="3" type="ORF">NliqN6_6871</name>
</gene>
<keyword evidence="2" id="KW-1133">Transmembrane helix</keyword>
<keyword evidence="2" id="KW-0472">Membrane</keyword>
<feature type="compositionally biased region" description="Polar residues" evidence="1">
    <location>
        <begin position="16"/>
        <end position="28"/>
    </location>
</feature>
<sequence>MRIRHGRAPTVARRNVMSSTTEAKPTKNPTEGEILKVDFASSISSLFPPLFRFLELFGPDRVLWLGIVFVLHLLYYTTAPRSLLFLLPYPLVYLMPIYMSMTALQRPQDPKGRAFWLSYWVCLLGMDLVEMAVLGRWAQALLYWPGIKVGVALFLIMETTDYSVEPEIDKDLEKRLNTERRNKRRLWTAEAVDKYKIRSDEAKMKVEHRKELEKSKKRPRRFHAFMLVGPFLPDKAHAGGPVIDLYGEPPEPKVDKDGRPVKTFAEQRDEIRDALLDKMERRNETFTKGSGLGNWLDPVMEMGGKIYEQNPFTDERGSIAEAHVKGVAGETPYVTPWASDPVETTSAAVKRGDVPADTASPQRAKDVQRIKFAPIVDRREFPSDVRESTIGAEAMPVLRRQRELLDFAGYNEHPTDEIQKLNSTRVGYRDSATEAMIKNKM</sequence>
<evidence type="ECO:0000313" key="3">
    <source>
        <dbReference type="EMBL" id="GHJ90469.1"/>
    </source>
</evidence>
<dbReference type="OrthoDB" id="2588026at2759"/>
<comment type="caution">
    <text evidence="3">The sequence shown here is derived from an EMBL/GenBank/DDBJ whole genome shotgun (WGS) entry which is preliminary data.</text>
</comment>
<protein>
    <submittedName>
        <fullName evidence="3">Uncharacterized protein</fullName>
    </submittedName>
</protein>
<organism evidence="3 4">
    <name type="scientific">Naganishia liquefaciens</name>
    <dbReference type="NCBI Taxonomy" id="104408"/>
    <lineage>
        <taxon>Eukaryota</taxon>
        <taxon>Fungi</taxon>
        <taxon>Dikarya</taxon>
        <taxon>Basidiomycota</taxon>
        <taxon>Agaricomycotina</taxon>
        <taxon>Tremellomycetes</taxon>
        <taxon>Filobasidiales</taxon>
        <taxon>Filobasidiaceae</taxon>
        <taxon>Naganishia</taxon>
    </lineage>
</organism>
<evidence type="ECO:0000256" key="1">
    <source>
        <dbReference type="SAM" id="MobiDB-lite"/>
    </source>
</evidence>
<proteinExistence type="predicted"/>
<evidence type="ECO:0000313" key="4">
    <source>
        <dbReference type="Proteomes" id="UP000620104"/>
    </source>
</evidence>
<evidence type="ECO:0000256" key="2">
    <source>
        <dbReference type="SAM" id="Phobius"/>
    </source>
</evidence>
<dbReference type="Proteomes" id="UP000620104">
    <property type="component" value="Unassembled WGS sequence"/>
</dbReference>
<keyword evidence="2" id="KW-0812">Transmembrane</keyword>
<feature type="transmembrane region" description="Helical" evidence="2">
    <location>
        <begin position="62"/>
        <end position="78"/>
    </location>
</feature>
<name>A0A8H3U298_9TREE</name>
<accession>A0A8H3U298</accession>
<feature type="transmembrane region" description="Helical" evidence="2">
    <location>
        <begin position="84"/>
        <end position="104"/>
    </location>
</feature>
<dbReference type="AlphaFoldDB" id="A0A8H3U298"/>
<reference evidence="3" key="1">
    <citation type="submission" date="2020-07" db="EMBL/GenBank/DDBJ databases">
        <title>Draft Genome Sequence of a Deep-Sea Yeast, Naganishia (Cryptococcus) liquefaciens strain N6.</title>
        <authorList>
            <person name="Han Y.W."/>
            <person name="Kajitani R."/>
            <person name="Morimoto H."/>
            <person name="Parhat M."/>
            <person name="Tsubouchi H."/>
            <person name="Bakenova O."/>
            <person name="Ogata M."/>
            <person name="Argunhan B."/>
            <person name="Aoki R."/>
            <person name="Kajiwara S."/>
            <person name="Itoh T."/>
            <person name="Iwasaki H."/>
        </authorList>
    </citation>
    <scope>NUCLEOTIDE SEQUENCE</scope>
    <source>
        <strain evidence="3">N6</strain>
    </source>
</reference>
<feature type="transmembrane region" description="Helical" evidence="2">
    <location>
        <begin position="116"/>
        <end position="134"/>
    </location>
</feature>
<keyword evidence="4" id="KW-1185">Reference proteome</keyword>
<dbReference type="EMBL" id="BLZA01000058">
    <property type="protein sequence ID" value="GHJ90469.1"/>
    <property type="molecule type" value="Genomic_DNA"/>
</dbReference>
<feature type="region of interest" description="Disordered" evidence="1">
    <location>
        <begin position="1"/>
        <end position="28"/>
    </location>
</feature>